<evidence type="ECO:0000256" key="1">
    <source>
        <dbReference type="SAM" id="MobiDB-lite"/>
    </source>
</evidence>
<organism evidence="2">
    <name type="scientific">Deinococcus sonorensis KR-87</name>
    <dbReference type="NCBI Taxonomy" id="694439"/>
    <lineage>
        <taxon>Bacteria</taxon>
        <taxon>Thermotogati</taxon>
        <taxon>Deinococcota</taxon>
        <taxon>Deinococci</taxon>
        <taxon>Deinococcales</taxon>
        <taxon>Deinococcaceae</taxon>
        <taxon>Deinococcus</taxon>
    </lineage>
</organism>
<evidence type="ECO:0000313" key="2">
    <source>
        <dbReference type="EMBL" id="XBV87429.1"/>
    </source>
</evidence>
<dbReference type="KEGG" id="dsc:ABOD76_20480"/>
<protein>
    <submittedName>
        <fullName evidence="2">Uncharacterized protein</fullName>
    </submittedName>
</protein>
<reference evidence="2" key="1">
    <citation type="submission" date="2024-06" db="EMBL/GenBank/DDBJ databases">
        <title>Draft Genome Sequence of Deinococcus sonorensis Type Strain KR-87, a Biofilm Producing Representative of the Genus Deinococcus.</title>
        <authorList>
            <person name="Boren L.S."/>
            <person name="Grosso R.A."/>
            <person name="Hugenberg-Cox A.N."/>
            <person name="Hill J.T.E."/>
            <person name="Albert C.M."/>
            <person name="Tuohy J.M."/>
        </authorList>
    </citation>
    <scope>NUCLEOTIDE SEQUENCE</scope>
    <source>
        <strain evidence="2">KR-87</strain>
        <plasmid evidence="2">pDson02</plasmid>
    </source>
</reference>
<name>A0AAU7UGD0_9DEIO</name>
<keyword evidence="2" id="KW-0614">Plasmid</keyword>
<dbReference type="RefSeq" id="WP_350245577.1">
    <property type="nucleotide sequence ID" value="NZ_CP158300.1"/>
</dbReference>
<sequence length="376" mass="40542">MTLPVSASPATPPDTAEALSGRLLFGPDSCPMPLLPPAAGLVDLGAWLATDATQPGSTPLTVALVPGTRRFAALLAALGVVDALKLRRPDSGQVFDTLYQAGQTLKPGEEGPQARWRNRRPPTEHRRTPEGTEHTGPLIGSSINAQGERQLSFQVYVRRRVKTRGAPSRIKWTPGETHHVPERMRDDILATGEDALDGSALQQHRSRSLGMSPWREALFSGVTPYDYTFYDRQDVLLIGSEAALTQEARLPLYLRGPDGALLTGCPLEALRAHPWVDGGGLNCAFLPAVSDAEPDALLAATAEHTVTIFDGGHAYTRYGAHLGGHHLVLLDPARPGFEAGDSALREAFRARQDDAELPATLAEPWPGRALAFRRYA</sequence>
<accession>A0AAU7UGD0</accession>
<geneLocation type="plasmid" evidence="2">
    <name>pDson02</name>
</geneLocation>
<gene>
    <name evidence="2" type="ORF">ABOD76_20480</name>
</gene>
<feature type="region of interest" description="Disordered" evidence="1">
    <location>
        <begin position="102"/>
        <end position="143"/>
    </location>
</feature>
<dbReference type="AlphaFoldDB" id="A0AAU7UGD0"/>
<feature type="compositionally biased region" description="Basic and acidic residues" evidence="1">
    <location>
        <begin position="121"/>
        <end position="133"/>
    </location>
</feature>
<proteinExistence type="predicted"/>
<dbReference type="EMBL" id="CP158300">
    <property type="protein sequence ID" value="XBV87429.1"/>
    <property type="molecule type" value="Genomic_DNA"/>
</dbReference>